<keyword evidence="3 7" id="KW-0547">Nucleotide-binding</keyword>
<dbReference type="InterPro" id="IPR030616">
    <property type="entry name" value="Aur-like"/>
</dbReference>
<dbReference type="InterPro" id="IPR011009">
    <property type="entry name" value="Kinase-like_dom_sf"/>
</dbReference>
<feature type="compositionally biased region" description="Low complexity" evidence="9">
    <location>
        <begin position="70"/>
        <end position="79"/>
    </location>
</feature>
<proteinExistence type="predicted"/>
<dbReference type="PROSITE" id="PS00108">
    <property type="entry name" value="PROTEIN_KINASE_ST"/>
    <property type="match status" value="1"/>
</dbReference>
<feature type="binding site" evidence="7">
    <location>
        <position position="261"/>
    </location>
    <ligand>
        <name>ATP</name>
        <dbReference type="ChEBI" id="CHEBI:30616"/>
    </ligand>
</feature>
<feature type="binding site" evidence="7">
    <location>
        <position position="375"/>
    </location>
    <ligand>
        <name>ATP</name>
        <dbReference type="ChEBI" id="CHEBI:30616"/>
    </ligand>
</feature>
<dbReference type="FunFam" id="1.10.510.10:FF:000813">
    <property type="entry name" value="Aurora-like kinase"/>
    <property type="match status" value="1"/>
</dbReference>
<evidence type="ECO:0000313" key="11">
    <source>
        <dbReference type="EMBL" id="GFR47820.1"/>
    </source>
</evidence>
<keyword evidence="4" id="KW-0418">Kinase</keyword>
<dbReference type="SMART" id="SM00220">
    <property type="entry name" value="S_TKc"/>
    <property type="match status" value="1"/>
</dbReference>
<feature type="compositionally biased region" description="Polar residues" evidence="9">
    <location>
        <begin position="145"/>
        <end position="170"/>
    </location>
</feature>
<dbReference type="AlphaFoldDB" id="A0AAD3DTI6"/>
<comment type="caution">
    <text evidence="11">The sequence shown here is derived from an EMBL/GenBank/DDBJ whole genome shotgun (WGS) entry which is preliminary data.</text>
</comment>
<feature type="compositionally biased region" description="Low complexity" evidence="9">
    <location>
        <begin position="189"/>
        <end position="198"/>
    </location>
</feature>
<keyword evidence="12" id="KW-1185">Reference proteome</keyword>
<evidence type="ECO:0000256" key="8">
    <source>
        <dbReference type="PIRSR" id="PIRSR630616-3"/>
    </source>
</evidence>
<keyword evidence="2" id="KW-0808">Transferase</keyword>
<dbReference type="EMBL" id="BMAR01000020">
    <property type="protein sequence ID" value="GFR47820.1"/>
    <property type="molecule type" value="Genomic_DNA"/>
</dbReference>
<keyword evidence="1" id="KW-0723">Serine/threonine-protein kinase</keyword>
<evidence type="ECO:0000256" key="1">
    <source>
        <dbReference type="ARBA" id="ARBA00022527"/>
    </source>
</evidence>
<protein>
    <recommendedName>
        <fullName evidence="10">Protein kinase domain-containing protein</fullName>
    </recommendedName>
</protein>
<evidence type="ECO:0000256" key="6">
    <source>
        <dbReference type="PIRSR" id="PIRSR630616-1"/>
    </source>
</evidence>
<feature type="cross-link" description="Glycyl lysine isopeptide (Lys-Gly) (interchain with G-Cter in SUMO2)" evidence="8">
    <location>
        <position position="359"/>
    </location>
</feature>
<feature type="region of interest" description="Disordered" evidence="9">
    <location>
        <begin position="518"/>
        <end position="539"/>
    </location>
</feature>
<evidence type="ECO:0000256" key="5">
    <source>
        <dbReference type="ARBA" id="ARBA00022840"/>
    </source>
</evidence>
<dbReference type="Gene3D" id="1.10.510.10">
    <property type="entry name" value="Transferase(Phosphotransferase) domain 1"/>
    <property type="match status" value="1"/>
</dbReference>
<dbReference type="Proteomes" id="UP001054857">
    <property type="component" value="Unassembled WGS sequence"/>
</dbReference>
<evidence type="ECO:0000256" key="4">
    <source>
        <dbReference type="ARBA" id="ARBA00022777"/>
    </source>
</evidence>
<keyword evidence="5 7" id="KW-0067">ATP-binding</keyword>
<evidence type="ECO:0000259" key="10">
    <source>
        <dbReference type="PROSITE" id="PS50011"/>
    </source>
</evidence>
<evidence type="ECO:0000313" key="12">
    <source>
        <dbReference type="Proteomes" id="UP001054857"/>
    </source>
</evidence>
<feature type="binding site" evidence="7">
    <location>
        <begin position="310"/>
        <end position="312"/>
    </location>
    <ligand>
        <name>ATP</name>
        <dbReference type="ChEBI" id="CHEBI:30616"/>
    </ligand>
</feature>
<feature type="region of interest" description="Disordered" evidence="9">
    <location>
        <begin position="52"/>
        <end position="90"/>
    </location>
</feature>
<evidence type="ECO:0000256" key="2">
    <source>
        <dbReference type="ARBA" id="ARBA00022679"/>
    </source>
</evidence>
<name>A0AAD3DTI6_9CHLO</name>
<feature type="active site" description="Proton acceptor" evidence="6">
    <location>
        <position position="357"/>
    </location>
</feature>
<evidence type="ECO:0000256" key="7">
    <source>
        <dbReference type="PIRSR" id="PIRSR630616-2"/>
    </source>
</evidence>
<accession>A0AAD3DTI6</accession>
<reference evidence="11 12" key="1">
    <citation type="journal article" date="2021" name="Sci. Rep.">
        <title>Genome sequencing of the multicellular alga Astrephomene provides insights into convergent evolution of germ-soma differentiation.</title>
        <authorList>
            <person name="Yamashita S."/>
            <person name="Yamamoto K."/>
            <person name="Matsuzaki R."/>
            <person name="Suzuki S."/>
            <person name="Yamaguchi H."/>
            <person name="Hirooka S."/>
            <person name="Minakuchi Y."/>
            <person name="Miyagishima S."/>
            <person name="Kawachi M."/>
            <person name="Toyoda A."/>
            <person name="Nozaki H."/>
        </authorList>
    </citation>
    <scope>NUCLEOTIDE SEQUENCE [LARGE SCALE GENOMIC DNA]</scope>
    <source>
        <strain evidence="11 12">NIES-4017</strain>
    </source>
</reference>
<evidence type="ECO:0000256" key="3">
    <source>
        <dbReference type="ARBA" id="ARBA00022741"/>
    </source>
</evidence>
<evidence type="ECO:0000256" key="9">
    <source>
        <dbReference type="SAM" id="MobiDB-lite"/>
    </source>
</evidence>
<dbReference type="SUPFAM" id="SSF56112">
    <property type="entry name" value="Protein kinase-like (PK-like)"/>
    <property type="match status" value="1"/>
</dbReference>
<feature type="region of interest" description="Disordered" evidence="9">
    <location>
        <begin position="126"/>
        <end position="206"/>
    </location>
</feature>
<feature type="binding site" evidence="7">
    <location>
        <begin position="361"/>
        <end position="362"/>
    </location>
    <ligand>
        <name>ATP</name>
        <dbReference type="ChEBI" id="CHEBI:30616"/>
    </ligand>
</feature>
<dbReference type="GO" id="GO:0004674">
    <property type="term" value="F:protein serine/threonine kinase activity"/>
    <property type="evidence" value="ECO:0007669"/>
    <property type="project" value="UniProtKB-KW"/>
</dbReference>
<dbReference type="PROSITE" id="PS50011">
    <property type="entry name" value="PROTEIN_KINASE_DOM"/>
    <property type="match status" value="1"/>
</dbReference>
<feature type="region of interest" description="Disordered" evidence="9">
    <location>
        <begin position="554"/>
        <end position="574"/>
    </location>
</feature>
<organism evidence="11 12">
    <name type="scientific">Astrephomene gubernaculifera</name>
    <dbReference type="NCBI Taxonomy" id="47775"/>
    <lineage>
        <taxon>Eukaryota</taxon>
        <taxon>Viridiplantae</taxon>
        <taxon>Chlorophyta</taxon>
        <taxon>core chlorophytes</taxon>
        <taxon>Chlorophyceae</taxon>
        <taxon>CS clade</taxon>
        <taxon>Chlamydomonadales</taxon>
        <taxon>Astrephomenaceae</taxon>
        <taxon>Astrephomene</taxon>
    </lineage>
</organism>
<dbReference type="InterPro" id="IPR008271">
    <property type="entry name" value="Ser/Thr_kinase_AS"/>
</dbReference>
<dbReference type="Pfam" id="PF00069">
    <property type="entry name" value="Pkinase"/>
    <property type="match status" value="1"/>
</dbReference>
<dbReference type="InterPro" id="IPR000719">
    <property type="entry name" value="Prot_kinase_dom"/>
</dbReference>
<gene>
    <name evidence="11" type="ORF">Agub_g9597</name>
</gene>
<feature type="domain" description="Protein kinase" evidence="10">
    <location>
        <begin position="232"/>
        <end position="514"/>
    </location>
</feature>
<sequence length="574" mass="60534">MSIRRLHSLSLVDGDVNPHQLVASGTSESPSTHAGKLPSLWKSFKAKLGSLTTSRSSTSLSTMATDDPSRPASPGASPPVQALDSSVHSNSGLSITSRRFFAKVSHNQPSPGELNTCRSVPAVTGSSALPIRSPRAPSPGCEVGNSLQMPASPNAQPSATVMPSAASGTVQQPPPQQQQQPIAVAVEPSETTNGSSTTGAGGGGGGGGSMLLSVSSALPAAMRRPVWSLEDYAVSKRLYKGGSSAVYKATCRRSGIAVALKVYFLSRVPVNVVHMLKREIEIHAQLVHKHIARLYGAFMDGNERVVLVQEFAAQGDLFGIMQRLGGRMQAEQAAGAVILPFLDALNYLHSKGVCHRDIKPENILFTTNWRLLLADFGVSINLGQERAVTRAGTEGYMAPEVERCPLKSDPAENKDNPHYAYSTAVDIWAVGVLAYELLVGFPPVVAMPHAPKQGTNASAADTVMNDFVQNEMTAAALHFPASVPPAARSFVLSALATDPRERPTAAQLMQHPWLQAAAAEAAPTPPRTPAAEQAEAGPTDVRVNALCRVQQQPAVEAAAATAAAKGQRQQREDE</sequence>
<feature type="compositionally biased region" description="Low complexity" evidence="9">
    <location>
        <begin position="554"/>
        <end position="567"/>
    </location>
</feature>
<dbReference type="PANTHER" id="PTHR24350">
    <property type="entry name" value="SERINE/THREONINE-PROTEIN KINASE IAL-RELATED"/>
    <property type="match status" value="1"/>
</dbReference>
<dbReference type="GO" id="GO:0005524">
    <property type="term" value="F:ATP binding"/>
    <property type="evidence" value="ECO:0007669"/>
    <property type="project" value="UniProtKB-KW"/>
</dbReference>
<feature type="compositionally biased region" description="Low complexity" evidence="9">
    <location>
        <begin position="52"/>
        <end position="62"/>
    </location>
</feature>